<evidence type="ECO:0000256" key="19">
    <source>
        <dbReference type="ARBA" id="ARBA00035029"/>
    </source>
</evidence>
<dbReference type="FunFam" id="1.20.1110.10:FF:000020">
    <property type="entry name" value="Sodium ion P-type ATPase"/>
    <property type="match status" value="1"/>
</dbReference>
<dbReference type="InterPro" id="IPR023299">
    <property type="entry name" value="ATPase_P-typ_cyto_dom_N"/>
</dbReference>
<evidence type="ECO:0000256" key="4">
    <source>
        <dbReference type="ARBA" id="ARBA00022475"/>
    </source>
</evidence>
<dbReference type="Gene3D" id="1.20.1110.10">
    <property type="entry name" value="Calcium-transporting ATPase, transmembrane domain"/>
    <property type="match status" value="2"/>
</dbReference>
<dbReference type="RefSeq" id="XP_033393385.1">
    <property type="nucleotide sequence ID" value="XM_033534896.1"/>
</dbReference>
<comment type="similarity">
    <text evidence="18">Belongs to the cation transport ATPase (P-type) (TC 3.A.3) family. Type IID subfamily.</text>
</comment>
<dbReference type="GO" id="GO:0005524">
    <property type="term" value="F:ATP binding"/>
    <property type="evidence" value="ECO:0007669"/>
    <property type="project" value="UniProtKB-KW"/>
</dbReference>
<dbReference type="InterPro" id="IPR006068">
    <property type="entry name" value="ATPase_P-typ_cation-transptr_C"/>
</dbReference>
<feature type="transmembrane region" description="Helical" evidence="23">
    <location>
        <begin position="820"/>
        <end position="841"/>
    </location>
</feature>
<dbReference type="InterPro" id="IPR004014">
    <property type="entry name" value="ATPase_P-typ_cation-transptr_N"/>
</dbReference>
<dbReference type="FunFam" id="3.40.50.1000:FF:000047">
    <property type="entry name" value="Sodium P-type ATPase"/>
    <property type="match status" value="1"/>
</dbReference>
<feature type="transmembrane region" description="Helical" evidence="23">
    <location>
        <begin position="70"/>
        <end position="88"/>
    </location>
</feature>
<name>A0A6A6B0V9_9PEZI</name>
<dbReference type="SFLD" id="SFLDG00002">
    <property type="entry name" value="C1.7:_P-type_atpase_like"/>
    <property type="match status" value="1"/>
</dbReference>
<dbReference type="Proteomes" id="UP000799438">
    <property type="component" value="Unassembled WGS sequence"/>
</dbReference>
<evidence type="ECO:0000313" key="25">
    <source>
        <dbReference type="EMBL" id="KAF2137670.1"/>
    </source>
</evidence>
<evidence type="ECO:0000256" key="22">
    <source>
        <dbReference type="SAM" id="MobiDB-lite"/>
    </source>
</evidence>
<dbReference type="SUPFAM" id="SSF81660">
    <property type="entry name" value="Metal cation-transporting ATPase, ATP-binding domain N"/>
    <property type="match status" value="1"/>
</dbReference>
<evidence type="ECO:0000256" key="9">
    <source>
        <dbReference type="ARBA" id="ARBA00022840"/>
    </source>
</evidence>
<dbReference type="EC" id="7.2.2.3" evidence="19"/>
<evidence type="ECO:0000256" key="15">
    <source>
        <dbReference type="ARBA" id="ARBA00023065"/>
    </source>
</evidence>
<evidence type="ECO:0000256" key="12">
    <source>
        <dbReference type="ARBA" id="ARBA00022967"/>
    </source>
</evidence>
<feature type="transmembrane region" description="Helical" evidence="23">
    <location>
        <begin position="321"/>
        <end position="346"/>
    </location>
</feature>
<evidence type="ECO:0000256" key="14">
    <source>
        <dbReference type="ARBA" id="ARBA00023053"/>
    </source>
</evidence>
<dbReference type="InterPro" id="IPR059000">
    <property type="entry name" value="ATPase_P-type_domA"/>
</dbReference>
<dbReference type="SFLD" id="SFLDF00027">
    <property type="entry name" value="p-type_atpase"/>
    <property type="match status" value="1"/>
</dbReference>
<feature type="transmembrane region" description="Helical" evidence="23">
    <location>
        <begin position="995"/>
        <end position="1015"/>
    </location>
</feature>
<feature type="transmembrane region" description="Helical" evidence="23">
    <location>
        <begin position="847"/>
        <end position="872"/>
    </location>
</feature>
<dbReference type="EMBL" id="ML995501">
    <property type="protein sequence ID" value="KAF2137670.1"/>
    <property type="molecule type" value="Genomic_DNA"/>
</dbReference>
<feature type="transmembrane region" description="Helical" evidence="23">
    <location>
        <begin position="94"/>
        <end position="113"/>
    </location>
</feature>
<dbReference type="InterPro" id="IPR006414">
    <property type="entry name" value="P-type_ATPase_IID"/>
</dbReference>
<dbReference type="SUPFAM" id="SSF81665">
    <property type="entry name" value="Calcium ATPase, transmembrane domain M"/>
    <property type="match status" value="1"/>
</dbReference>
<evidence type="ECO:0000256" key="7">
    <source>
        <dbReference type="ARBA" id="ARBA00022723"/>
    </source>
</evidence>
<evidence type="ECO:0000256" key="11">
    <source>
        <dbReference type="ARBA" id="ARBA00022958"/>
    </source>
</evidence>
<dbReference type="FunFam" id="3.40.50.1000:FF:000001">
    <property type="entry name" value="Phospholipid-transporting ATPase IC"/>
    <property type="match status" value="1"/>
</dbReference>
<dbReference type="InterPro" id="IPR001757">
    <property type="entry name" value="P_typ_ATPase"/>
</dbReference>
<dbReference type="InterPro" id="IPR008250">
    <property type="entry name" value="ATPase_P-typ_transduc_dom_A_sf"/>
</dbReference>
<keyword evidence="4" id="KW-1003">Cell membrane</keyword>
<dbReference type="NCBIfam" id="TIGR01494">
    <property type="entry name" value="ATPase_P-type"/>
    <property type="match status" value="3"/>
</dbReference>
<evidence type="ECO:0000256" key="2">
    <source>
        <dbReference type="ARBA" id="ARBA00004651"/>
    </source>
</evidence>
<evidence type="ECO:0000256" key="23">
    <source>
        <dbReference type="SAM" id="Phobius"/>
    </source>
</evidence>
<keyword evidence="15" id="KW-0406">Ion transport</keyword>
<proteinExistence type="inferred from homology"/>
<dbReference type="Pfam" id="PF00690">
    <property type="entry name" value="Cation_ATPase_N"/>
    <property type="match status" value="1"/>
</dbReference>
<keyword evidence="7" id="KW-0479">Metal-binding</keyword>
<feature type="transmembrane region" description="Helical" evidence="23">
    <location>
        <begin position="1027"/>
        <end position="1047"/>
    </location>
</feature>
<dbReference type="GO" id="GO:0046872">
    <property type="term" value="F:metal ion binding"/>
    <property type="evidence" value="ECO:0007669"/>
    <property type="project" value="UniProtKB-KW"/>
</dbReference>
<reference evidence="25" key="1">
    <citation type="journal article" date="2020" name="Stud. Mycol.">
        <title>101 Dothideomycetes genomes: a test case for predicting lifestyles and emergence of pathogens.</title>
        <authorList>
            <person name="Haridas S."/>
            <person name="Albert R."/>
            <person name="Binder M."/>
            <person name="Bloem J."/>
            <person name="Labutti K."/>
            <person name="Salamov A."/>
            <person name="Andreopoulos B."/>
            <person name="Baker S."/>
            <person name="Barry K."/>
            <person name="Bills G."/>
            <person name="Bluhm B."/>
            <person name="Cannon C."/>
            <person name="Castanera R."/>
            <person name="Culley D."/>
            <person name="Daum C."/>
            <person name="Ezra D."/>
            <person name="Gonzalez J."/>
            <person name="Henrissat B."/>
            <person name="Kuo A."/>
            <person name="Liang C."/>
            <person name="Lipzen A."/>
            <person name="Lutzoni F."/>
            <person name="Magnuson J."/>
            <person name="Mondo S."/>
            <person name="Nolan M."/>
            <person name="Ohm R."/>
            <person name="Pangilinan J."/>
            <person name="Park H.-J."/>
            <person name="Ramirez L."/>
            <person name="Alfaro M."/>
            <person name="Sun H."/>
            <person name="Tritt A."/>
            <person name="Yoshinaga Y."/>
            <person name="Zwiers L.-H."/>
            <person name="Turgeon B."/>
            <person name="Goodwin S."/>
            <person name="Spatafora J."/>
            <person name="Crous P."/>
            <person name="Grigoriev I."/>
        </authorList>
    </citation>
    <scope>NUCLEOTIDE SEQUENCE</scope>
    <source>
        <strain evidence="25">CBS 121167</strain>
    </source>
</reference>
<feature type="compositionally biased region" description="Basic and acidic residues" evidence="22">
    <location>
        <begin position="419"/>
        <end position="469"/>
    </location>
</feature>
<dbReference type="FunFam" id="1.20.1110.10:FF:000015">
    <property type="entry name" value="Sodium ion P-type ATPase"/>
    <property type="match status" value="1"/>
</dbReference>
<evidence type="ECO:0000256" key="17">
    <source>
        <dbReference type="ARBA" id="ARBA00023201"/>
    </source>
</evidence>
<dbReference type="PRINTS" id="PR00119">
    <property type="entry name" value="CATATPASE"/>
</dbReference>
<dbReference type="SUPFAM" id="SSF81653">
    <property type="entry name" value="Calcium ATPase, transduction domain A"/>
    <property type="match status" value="1"/>
</dbReference>
<dbReference type="FunFam" id="2.70.150.10:FF:000016">
    <property type="entry name" value="Calcium-transporting P-type ATPase putative"/>
    <property type="match status" value="1"/>
</dbReference>
<dbReference type="GO" id="GO:0005886">
    <property type="term" value="C:plasma membrane"/>
    <property type="evidence" value="ECO:0007669"/>
    <property type="project" value="UniProtKB-SubCell"/>
</dbReference>
<feature type="compositionally biased region" description="Acidic residues" evidence="22">
    <location>
        <begin position="470"/>
        <end position="479"/>
    </location>
</feature>
<feature type="transmembrane region" description="Helical" evidence="23">
    <location>
        <begin position="294"/>
        <end position="315"/>
    </location>
</feature>
<evidence type="ECO:0000256" key="18">
    <source>
        <dbReference type="ARBA" id="ARBA00035017"/>
    </source>
</evidence>
<comment type="catalytic activity">
    <reaction evidence="21">
        <text>Na(+)(in) + ATP + H2O = Na(+)(out) + ADP + phosphate + H(+)</text>
        <dbReference type="Rhea" id="RHEA:14633"/>
        <dbReference type="ChEBI" id="CHEBI:15377"/>
        <dbReference type="ChEBI" id="CHEBI:15378"/>
        <dbReference type="ChEBI" id="CHEBI:29101"/>
        <dbReference type="ChEBI" id="CHEBI:30616"/>
        <dbReference type="ChEBI" id="CHEBI:43474"/>
        <dbReference type="ChEBI" id="CHEBI:456216"/>
        <dbReference type="EC" id="7.2.2.3"/>
    </reaction>
    <physiologicalReaction direction="left-to-right" evidence="21">
        <dbReference type="Rhea" id="RHEA:14634"/>
    </physiologicalReaction>
</comment>
<protein>
    <recommendedName>
        <fullName evidence="19">P-type Na(+) transporter</fullName>
        <ecNumber evidence="19">7.2.2.3</ecNumber>
    </recommendedName>
</protein>
<dbReference type="GeneID" id="54292386"/>
<dbReference type="Pfam" id="PF13246">
    <property type="entry name" value="Cation_ATPase"/>
    <property type="match status" value="1"/>
</dbReference>
<keyword evidence="26" id="KW-1185">Reference proteome</keyword>
<keyword evidence="6 23" id="KW-0812">Transmembrane</keyword>
<feature type="domain" description="Cation-transporting P-type ATPase N-terminal" evidence="24">
    <location>
        <begin position="16"/>
        <end position="90"/>
    </location>
</feature>
<feature type="transmembrane region" description="Helical" evidence="23">
    <location>
        <begin position="893"/>
        <end position="923"/>
    </location>
</feature>
<gene>
    <name evidence="25" type="ORF">K452DRAFT_100639</name>
</gene>
<keyword evidence="5" id="KW-0633">Potassium transport</keyword>
<dbReference type="SMART" id="SM00831">
    <property type="entry name" value="Cation_ATPase_N"/>
    <property type="match status" value="1"/>
</dbReference>
<dbReference type="InterPro" id="IPR023298">
    <property type="entry name" value="ATPase_P-typ_TM_dom_sf"/>
</dbReference>
<evidence type="ECO:0000313" key="26">
    <source>
        <dbReference type="Proteomes" id="UP000799438"/>
    </source>
</evidence>
<evidence type="ECO:0000256" key="10">
    <source>
        <dbReference type="ARBA" id="ARBA00022842"/>
    </source>
</evidence>
<keyword evidence="10" id="KW-0460">Magnesium</keyword>
<dbReference type="SFLD" id="SFLDS00003">
    <property type="entry name" value="Haloacid_Dehalogenase"/>
    <property type="match status" value="1"/>
</dbReference>
<evidence type="ECO:0000256" key="20">
    <source>
        <dbReference type="ARBA" id="ARBA00048599"/>
    </source>
</evidence>
<evidence type="ECO:0000256" key="1">
    <source>
        <dbReference type="ARBA" id="ARBA00001946"/>
    </source>
</evidence>
<evidence type="ECO:0000256" key="21">
    <source>
        <dbReference type="ARBA" id="ARBA00049499"/>
    </source>
</evidence>
<keyword evidence="9" id="KW-0067">ATP-binding</keyword>
<evidence type="ECO:0000256" key="6">
    <source>
        <dbReference type="ARBA" id="ARBA00022692"/>
    </source>
</evidence>
<dbReference type="Gene3D" id="3.40.1110.10">
    <property type="entry name" value="Calcium-transporting ATPase, cytoplasmic domain N"/>
    <property type="match status" value="1"/>
</dbReference>
<keyword evidence="8" id="KW-0547">Nucleotide-binding</keyword>
<dbReference type="GO" id="GO:0016887">
    <property type="term" value="F:ATP hydrolysis activity"/>
    <property type="evidence" value="ECO:0007669"/>
    <property type="project" value="InterPro"/>
</dbReference>
<keyword evidence="16 23" id="KW-0472">Membrane</keyword>
<dbReference type="SUPFAM" id="SSF56784">
    <property type="entry name" value="HAD-like"/>
    <property type="match status" value="1"/>
</dbReference>
<comment type="subcellular location">
    <subcellularLocation>
        <location evidence="2">Cell membrane</location>
        <topology evidence="2">Multi-pass membrane protein</topology>
    </subcellularLocation>
</comment>
<comment type="catalytic activity">
    <reaction evidence="20">
        <text>K(+)(in) + ATP + H2O = K(+)(out) + ADP + phosphate + H(+)</text>
        <dbReference type="Rhea" id="RHEA:75815"/>
        <dbReference type="ChEBI" id="CHEBI:15377"/>
        <dbReference type="ChEBI" id="CHEBI:15378"/>
        <dbReference type="ChEBI" id="CHEBI:29103"/>
        <dbReference type="ChEBI" id="CHEBI:30616"/>
        <dbReference type="ChEBI" id="CHEBI:43474"/>
        <dbReference type="ChEBI" id="CHEBI:456216"/>
    </reaction>
</comment>
<dbReference type="Pfam" id="PF00689">
    <property type="entry name" value="Cation_ATPase_C"/>
    <property type="match status" value="1"/>
</dbReference>
<keyword evidence="12" id="KW-1278">Translocase</keyword>
<dbReference type="Pfam" id="PF00122">
    <property type="entry name" value="E1-E2_ATPase"/>
    <property type="match status" value="1"/>
</dbReference>
<dbReference type="InterPro" id="IPR018303">
    <property type="entry name" value="ATPase_P-typ_P_site"/>
</dbReference>
<evidence type="ECO:0000256" key="5">
    <source>
        <dbReference type="ARBA" id="ARBA00022538"/>
    </source>
</evidence>
<dbReference type="GO" id="GO:0006813">
    <property type="term" value="P:potassium ion transport"/>
    <property type="evidence" value="ECO:0007669"/>
    <property type="project" value="UniProtKB-KW"/>
</dbReference>
<dbReference type="InterPro" id="IPR036412">
    <property type="entry name" value="HAD-like_sf"/>
</dbReference>
<evidence type="ECO:0000256" key="3">
    <source>
        <dbReference type="ARBA" id="ARBA00022448"/>
    </source>
</evidence>
<accession>A0A6A6B0V9</accession>
<evidence type="ECO:0000256" key="13">
    <source>
        <dbReference type="ARBA" id="ARBA00022989"/>
    </source>
</evidence>
<keyword evidence="13 23" id="KW-1133">Transmembrane helix</keyword>
<evidence type="ECO:0000256" key="8">
    <source>
        <dbReference type="ARBA" id="ARBA00022741"/>
    </source>
</evidence>
<feature type="region of interest" description="Disordered" evidence="22">
    <location>
        <begin position="405"/>
        <end position="479"/>
    </location>
</feature>
<keyword evidence="17" id="KW-0739">Sodium transport</keyword>
<dbReference type="Gene3D" id="2.70.150.10">
    <property type="entry name" value="Calcium-transporting ATPase, cytoplasmic transduction domain A"/>
    <property type="match status" value="1"/>
</dbReference>
<dbReference type="OrthoDB" id="3352408at2759"/>
<dbReference type="InterPro" id="IPR044492">
    <property type="entry name" value="P_typ_ATPase_HD_dom"/>
</dbReference>
<dbReference type="AlphaFoldDB" id="A0A6A6B0V9"/>
<dbReference type="PANTHER" id="PTHR42861">
    <property type="entry name" value="CALCIUM-TRANSPORTING ATPASE"/>
    <property type="match status" value="1"/>
</dbReference>
<sequence length="1123" mass="123050">MGSEKGSAAKQEYERHPFQLSVDELRGHLGAHTDSGLSTSQINQVRSKYGENRLEGEGGVKWYSVLLKQISNAMILVLLLAMALSYGVTDYIEGGVITAVIVLNVFIGFYQEFQAEKKMDSLRALSSPTATVLRNGIVDAIPSAEVVPGDIVQIKTGDTIPADLRIFEAMNLECDEKILTGEAIPVAKNAEADFAGRSELETGIGDRVNMAYSSSTVTKGRGQGIVVFTGMYTEIGRIAASMHGKERKANRSLSRKKGGNLQPAKGLALRIWDGIGEFLGLTVGTPLQRKLSKLAYLLFGCAILLAIIVFGVNRFDVTNEVAIYAISTGIAMIPESLIAVLTITFVSGMTSMRKRRVLTRKLSALEALGGITNICSDKTGTLTQGQMITRKVWIPGVGVYTVNNSEEAANPTQGTVTLGKEHSKTEMEAEAHERREKLDRDRSAAGIRFKEPKEKTERDERRARNAELDEKQDEEEENVEIVPELDAFLHSTALCNLATVRHNEEEQKWQTTGDPTEVALQVFAHRFDMGKKTLERQRGWKQISEYPFDSTVKRMSVIYKEPATNTTVIFTKGAVERILDLCVSVGIGADARPIDDSVKEAILEQMTLLADQGLRVLAIARRSWNGPAMGEKSEIPRDNIETELTLLGLAGLYDPPRLETKDAVRECTTAGIRVHMLTGDHPGTAAAIAREVGIIPKDMGTLPRDVGEALVKTAAEFDGMSDAEIDALPALPLVIARCAPNTKTRMIAALHRRRGYAAMTGDGVNDGPSLQAADVGIAMGLAGSDVAKGAADIVLTDDNFASIVNAIEEGRRMFDNIQKFVLHLLTSNVGEVVLLVCGLGFQDRHAFSVFPLSPLAILWINMLTSGFPAFGLGREKAAYNVMMRPPHDNKKGVFTWQIITDMVVYGLLMGMLTLFTFVIIVYGPGDGALGVDCNRAYSPSCDVVFRARAAVFAELTWLILISAWEIKSIRRSMFRLDPRSDSRFPFFSDVWDNQFLFWAVVAGSLIVFPCIYIPGFNTTVFKQKGISWEWALAIGAVIIFVAGMELWKLAKRTFGWFALAEDEDRVEDQGRHRKHPLSLRQGFFSFSRTNSLAKDVSPGGGSELTAVPSCQSALRSSLVKDEV</sequence>
<keyword evidence="3" id="KW-0813">Transport</keyword>
<evidence type="ECO:0000259" key="24">
    <source>
        <dbReference type="SMART" id="SM00831"/>
    </source>
</evidence>
<keyword evidence="11" id="KW-0630">Potassium</keyword>
<dbReference type="GO" id="GO:0008554">
    <property type="term" value="F:P-type sodium transporter activity"/>
    <property type="evidence" value="ECO:0007669"/>
    <property type="project" value="UniProtKB-EC"/>
</dbReference>
<evidence type="ECO:0000256" key="16">
    <source>
        <dbReference type="ARBA" id="ARBA00023136"/>
    </source>
</evidence>
<organism evidence="25 26">
    <name type="scientific">Aplosporella prunicola CBS 121167</name>
    <dbReference type="NCBI Taxonomy" id="1176127"/>
    <lineage>
        <taxon>Eukaryota</taxon>
        <taxon>Fungi</taxon>
        <taxon>Dikarya</taxon>
        <taxon>Ascomycota</taxon>
        <taxon>Pezizomycotina</taxon>
        <taxon>Dothideomycetes</taxon>
        <taxon>Dothideomycetes incertae sedis</taxon>
        <taxon>Botryosphaeriales</taxon>
        <taxon>Aplosporellaceae</taxon>
        <taxon>Aplosporella</taxon>
    </lineage>
</organism>
<dbReference type="NCBIfam" id="TIGR01523">
    <property type="entry name" value="ATPase-IID_K-Na"/>
    <property type="match status" value="1"/>
</dbReference>
<dbReference type="PROSITE" id="PS00154">
    <property type="entry name" value="ATPASE_E1_E2"/>
    <property type="match status" value="1"/>
</dbReference>
<keyword evidence="14" id="KW-0915">Sodium</keyword>
<feature type="compositionally biased region" description="Polar residues" evidence="22">
    <location>
        <begin position="405"/>
        <end position="416"/>
    </location>
</feature>
<comment type="cofactor">
    <cofactor evidence="1">
        <name>Mg(2+)</name>
        <dbReference type="ChEBI" id="CHEBI:18420"/>
    </cofactor>
</comment>